<dbReference type="InterPro" id="IPR036291">
    <property type="entry name" value="NAD(P)-bd_dom_sf"/>
</dbReference>
<dbReference type="PANTHER" id="PTHR47534:SF2">
    <property type="entry name" value="KETOREDUCTASE (KR) DOMAIN-CONTAINING PROTEIN-RELATED"/>
    <property type="match status" value="1"/>
</dbReference>
<dbReference type="OrthoDB" id="2898509at2759"/>
<comment type="caution">
    <text evidence="2">The sequence shown here is derived from an EMBL/GenBank/DDBJ whole genome shotgun (WGS) entry which is preliminary data.</text>
</comment>
<dbReference type="InterPro" id="IPR002347">
    <property type="entry name" value="SDR_fam"/>
</dbReference>
<dbReference type="FunFam" id="3.40.50.720:FF:000637">
    <property type="entry name" value="Uncharacterized oxidoreductase C736.13"/>
    <property type="match status" value="1"/>
</dbReference>
<evidence type="ECO:0000313" key="3">
    <source>
        <dbReference type="Proteomes" id="UP000799536"/>
    </source>
</evidence>
<dbReference type="Gene3D" id="3.40.50.720">
    <property type="entry name" value="NAD(P)-binding Rossmann-like Domain"/>
    <property type="match status" value="1"/>
</dbReference>
<dbReference type="InterPro" id="IPR052228">
    <property type="entry name" value="Sec_Metab_Biosynth_Oxidored"/>
</dbReference>
<dbReference type="EMBL" id="ML993862">
    <property type="protein sequence ID" value="KAF2205126.1"/>
    <property type="molecule type" value="Genomic_DNA"/>
</dbReference>
<gene>
    <name evidence="2" type="ORF">GQ43DRAFT_437355</name>
</gene>
<evidence type="ECO:0000256" key="1">
    <source>
        <dbReference type="ARBA" id="ARBA00023002"/>
    </source>
</evidence>
<accession>A0A9P4JT75</accession>
<dbReference type="SUPFAM" id="SSF51735">
    <property type="entry name" value="NAD(P)-binding Rossmann-fold domains"/>
    <property type="match status" value="1"/>
</dbReference>
<protein>
    <recommendedName>
        <fullName evidence="4">Oxidoreductase, short chain dehydrogenase/reductase family protein</fullName>
    </recommendedName>
</protein>
<reference evidence="2" key="1">
    <citation type="journal article" date="2020" name="Stud. Mycol.">
        <title>101 Dothideomycetes genomes: a test case for predicting lifestyles and emergence of pathogens.</title>
        <authorList>
            <person name="Haridas S."/>
            <person name="Albert R."/>
            <person name="Binder M."/>
            <person name="Bloem J."/>
            <person name="Labutti K."/>
            <person name="Salamov A."/>
            <person name="Andreopoulos B."/>
            <person name="Baker S."/>
            <person name="Barry K."/>
            <person name="Bills G."/>
            <person name="Bluhm B."/>
            <person name="Cannon C."/>
            <person name="Castanera R."/>
            <person name="Culley D."/>
            <person name="Daum C."/>
            <person name="Ezra D."/>
            <person name="Gonzalez J."/>
            <person name="Henrissat B."/>
            <person name="Kuo A."/>
            <person name="Liang C."/>
            <person name="Lipzen A."/>
            <person name="Lutzoni F."/>
            <person name="Magnuson J."/>
            <person name="Mondo S."/>
            <person name="Nolan M."/>
            <person name="Ohm R."/>
            <person name="Pangilinan J."/>
            <person name="Park H.-J."/>
            <person name="Ramirez L."/>
            <person name="Alfaro M."/>
            <person name="Sun H."/>
            <person name="Tritt A."/>
            <person name="Yoshinaga Y."/>
            <person name="Zwiers L.-H."/>
            <person name="Turgeon B."/>
            <person name="Goodwin S."/>
            <person name="Spatafora J."/>
            <person name="Crous P."/>
            <person name="Grigoriev I."/>
        </authorList>
    </citation>
    <scope>NUCLEOTIDE SEQUENCE</scope>
    <source>
        <strain evidence="2">ATCC 74209</strain>
    </source>
</reference>
<dbReference type="PANTHER" id="PTHR47534">
    <property type="entry name" value="YALI0E05731P"/>
    <property type="match status" value="1"/>
</dbReference>
<proteinExistence type="predicted"/>
<evidence type="ECO:0008006" key="4">
    <source>
        <dbReference type="Google" id="ProtNLM"/>
    </source>
</evidence>
<dbReference type="Pfam" id="PF00106">
    <property type="entry name" value="adh_short"/>
    <property type="match status" value="1"/>
</dbReference>
<sequence length="343" mass="37521">MVNLKTVQTHNASLKTLAPGLVAVFVGGTSGIGLSTAREFVRNTRSPHVYLIGRNEAEANKLISELGILNPESQTTFIKSDISLLKNVDKACQEISAKEKKVNLLFMTAGYFTFNGRQETSEGLDQKFSLHYYARARFIKNLLPLLDTAANNRDENANLSRVVSVLDPHASVRALGAGALNYSDLSLKNSFSLKNCAAHASAMNNFYMEKLAKSHPGTSFIHAYPSAVKTGVARGLDPISSKVWVALTSLMKPFMVDLGESGERHLYASTAKVFAAMKETADYAAVGSDGTKGSGSYWLNWDDDVLPFSKKLAKLREEGAGEKIVQHTEEVFKKVCEEKQTYP</sequence>
<keyword evidence="3" id="KW-1185">Reference proteome</keyword>
<evidence type="ECO:0000313" key="2">
    <source>
        <dbReference type="EMBL" id="KAF2205126.1"/>
    </source>
</evidence>
<dbReference type="GO" id="GO:0016491">
    <property type="term" value="F:oxidoreductase activity"/>
    <property type="evidence" value="ECO:0007669"/>
    <property type="project" value="UniProtKB-KW"/>
</dbReference>
<keyword evidence="1" id="KW-0560">Oxidoreductase</keyword>
<name>A0A9P4JT75_9PLEO</name>
<dbReference type="Proteomes" id="UP000799536">
    <property type="component" value="Unassembled WGS sequence"/>
</dbReference>
<dbReference type="AlphaFoldDB" id="A0A9P4JT75"/>
<organism evidence="2 3">
    <name type="scientific">Delitschia confertaspora ATCC 74209</name>
    <dbReference type="NCBI Taxonomy" id="1513339"/>
    <lineage>
        <taxon>Eukaryota</taxon>
        <taxon>Fungi</taxon>
        <taxon>Dikarya</taxon>
        <taxon>Ascomycota</taxon>
        <taxon>Pezizomycotina</taxon>
        <taxon>Dothideomycetes</taxon>
        <taxon>Pleosporomycetidae</taxon>
        <taxon>Pleosporales</taxon>
        <taxon>Delitschiaceae</taxon>
        <taxon>Delitschia</taxon>
    </lineage>
</organism>